<gene>
    <name evidence="5" type="ORF">FOL47_010730</name>
</gene>
<sequence>MFSTFAVITAHCACALAVVVALKGCSSSSKHTTTPSTTTSTTSVPLTGFTLSTDVLGRSFDPLVISWPPEYASGYEIEVAPKDQLGNYLGRLQTSNHPSGNATLNLANARSGGYEVRLQTVGGSAVLARREVTFGLGNDEATQGHLTLEGNGSLRVNWVSGSNALGRVMYKSGPGGDWVESRELSSPTTYSAGDMCDEPAKGQGWRSPGYFHSVVIPNEPNLTLTFGSDDAMSREFKPLSAIPPGDTTPHSVALFGDLGLTGGTTAGGARGYGKLNFGEWPSLPQSTIGSNDNIRLGLLIGDVSYANGFLILWDQFGAEAEASFAMSKPVVVSVGNHEWGSTNNPETWKPNFTNNYFINDAGGECGVPFRHRYPRFNSTGGYAWWFSFDHGLVHYAMMSSEHDFTNGSIQHNWLREDLSKVDRNITPWVVVTCHRPVYQTCSQPYLESGILEHMQSDIAPLLDQFDVDLFVAGHWHRYERTTRISKTFHTIIGSPRYTDAPCEHANVTWSAKVLDSVLGYTEMKVSSTEMKALLLTSEPDERDDDAVGLQRLSGFLFNKTAASVARKAGSTQLSPTVEETTIVTNRELISRLLNKINNMTARNHDPSKVAWTRTLEGFMVNTDDSGNTDAPEEDLRPLLSRMTVWDLVEVLDIMATHSQGNAQVKRYHVFLTKFAESLIDLQATTRAYSIDGNAFAYTTQFRQRETFTPDICVAACHALVTIGIHVRDTLNMTSYGSDPEGKFQKAQRAAAGLYASLLPASLSHAVDEADHSMRNARRRGKAPSRLNQDQAPKMSDHGRRRLLYTIALLSLQPELPELVWSTIANAKSVGGGAIALHDLAKWCVHDLVKDEDLRSKSTTIFSLGVLSRLGHIPQKYPHQQWPDKSVELPTTVRRSLSELDVSRSLEGVSQPQYDQYQLDRQVKVVDLVRLSIGLELLQIPTDTSLVAAVEREVSKAAAASTSAISGAVPALWWTTQIARRVRYHMLPLWHRQCLNDIDRLKKTDRWKATLALISTLNSLAGSSGRGQPLWDDVDSSTTGVFGESDMNFLQYVLSHNSYQMRHREQVSWEVDMLGVKKKYFKNPSGVIQAPVKSDDDDDDDD</sequence>
<feature type="chain" id="PRO_5029881422" description="Calcineurin-like phosphoesterase domain-containing protein" evidence="3">
    <location>
        <begin position="18"/>
        <end position="1101"/>
    </location>
</feature>
<dbReference type="CDD" id="cd00839">
    <property type="entry name" value="MPP_PAPs"/>
    <property type="match status" value="1"/>
</dbReference>
<dbReference type="AlphaFoldDB" id="A0A7J6L0T1"/>
<dbReference type="OrthoDB" id="425164at2759"/>
<organism evidence="5 6">
    <name type="scientific">Perkinsus chesapeaki</name>
    <name type="common">Clam parasite</name>
    <name type="synonym">Perkinsus andrewsi</name>
    <dbReference type="NCBI Taxonomy" id="330153"/>
    <lineage>
        <taxon>Eukaryota</taxon>
        <taxon>Sar</taxon>
        <taxon>Alveolata</taxon>
        <taxon>Perkinsozoa</taxon>
        <taxon>Perkinsea</taxon>
        <taxon>Perkinsida</taxon>
        <taxon>Perkinsidae</taxon>
        <taxon>Perkinsus</taxon>
    </lineage>
</organism>
<feature type="domain" description="Calcineurin-like phosphoesterase" evidence="4">
    <location>
        <begin position="292"/>
        <end position="478"/>
    </location>
</feature>
<keyword evidence="1" id="KW-0325">Glycoprotein</keyword>
<comment type="caution">
    <text evidence="5">The sequence shown here is derived from an EMBL/GenBank/DDBJ whole genome shotgun (WGS) entry which is preliminary data.</text>
</comment>
<dbReference type="InterPro" id="IPR004843">
    <property type="entry name" value="Calcineurin-like_PHP"/>
</dbReference>
<feature type="signal peptide" evidence="3">
    <location>
        <begin position="1"/>
        <end position="17"/>
    </location>
</feature>
<dbReference type="SUPFAM" id="SSF56300">
    <property type="entry name" value="Metallo-dependent phosphatases"/>
    <property type="match status" value="1"/>
</dbReference>
<dbReference type="Pfam" id="PF00149">
    <property type="entry name" value="Metallophos"/>
    <property type="match status" value="1"/>
</dbReference>
<dbReference type="Proteomes" id="UP000591131">
    <property type="component" value="Unassembled WGS sequence"/>
</dbReference>
<dbReference type="InterPro" id="IPR029052">
    <property type="entry name" value="Metallo-depent_PP-like"/>
</dbReference>
<evidence type="ECO:0000313" key="5">
    <source>
        <dbReference type="EMBL" id="KAF4653040.1"/>
    </source>
</evidence>
<dbReference type="InterPro" id="IPR041792">
    <property type="entry name" value="MPP_PAP"/>
</dbReference>
<keyword evidence="3" id="KW-0732">Signal</keyword>
<reference evidence="5 6" key="1">
    <citation type="submission" date="2020-04" db="EMBL/GenBank/DDBJ databases">
        <title>Perkinsus chesapeaki whole genome sequence.</title>
        <authorList>
            <person name="Bogema D.R."/>
        </authorList>
    </citation>
    <scope>NUCLEOTIDE SEQUENCE [LARGE SCALE GENOMIC DNA]</scope>
    <source>
        <strain evidence="5">ATCC PRA-425</strain>
    </source>
</reference>
<protein>
    <recommendedName>
        <fullName evidence="4">Calcineurin-like phosphoesterase domain-containing protein</fullName>
    </recommendedName>
</protein>
<dbReference type="Gene3D" id="3.60.21.10">
    <property type="match status" value="1"/>
</dbReference>
<evidence type="ECO:0000313" key="6">
    <source>
        <dbReference type="Proteomes" id="UP000591131"/>
    </source>
</evidence>
<accession>A0A7J6L0T1</accession>
<evidence type="ECO:0000256" key="1">
    <source>
        <dbReference type="ARBA" id="ARBA00023180"/>
    </source>
</evidence>
<dbReference type="GO" id="GO:0016787">
    <property type="term" value="F:hydrolase activity"/>
    <property type="evidence" value="ECO:0007669"/>
    <property type="project" value="InterPro"/>
</dbReference>
<dbReference type="EMBL" id="JAAPAO010000859">
    <property type="protein sequence ID" value="KAF4653040.1"/>
    <property type="molecule type" value="Genomic_DNA"/>
</dbReference>
<dbReference type="PANTHER" id="PTHR45778:SF7">
    <property type="entry name" value="PURPLE ACID PHOSPHATASE"/>
    <property type="match status" value="1"/>
</dbReference>
<feature type="region of interest" description="Disordered" evidence="2">
    <location>
        <begin position="770"/>
        <end position="795"/>
    </location>
</feature>
<proteinExistence type="predicted"/>
<evidence type="ECO:0000259" key="4">
    <source>
        <dbReference type="Pfam" id="PF00149"/>
    </source>
</evidence>
<evidence type="ECO:0000256" key="2">
    <source>
        <dbReference type="SAM" id="MobiDB-lite"/>
    </source>
</evidence>
<keyword evidence="6" id="KW-1185">Reference proteome</keyword>
<name>A0A7J6L0T1_PERCH</name>
<dbReference type="PANTHER" id="PTHR45778">
    <property type="entry name" value="PURPLE ACID PHOSPHATASE-RELATED"/>
    <property type="match status" value="1"/>
</dbReference>
<evidence type="ECO:0000256" key="3">
    <source>
        <dbReference type="SAM" id="SignalP"/>
    </source>
</evidence>